<dbReference type="PROSITE" id="PS51257">
    <property type="entry name" value="PROKAR_LIPOPROTEIN"/>
    <property type="match status" value="1"/>
</dbReference>
<name>A0A9X1YMH0_9BURK</name>
<dbReference type="SUPFAM" id="SSF53474">
    <property type="entry name" value="alpha/beta-Hydrolases"/>
    <property type="match status" value="1"/>
</dbReference>
<keyword evidence="8" id="KW-1185">Reference proteome</keyword>
<reference evidence="7" key="1">
    <citation type="submission" date="2021-11" db="EMBL/GenBank/DDBJ databases">
        <title>BS-T2-15 a new species belonging to the Comamonadaceae family isolated from the soil of a French oak forest.</title>
        <authorList>
            <person name="Mieszkin S."/>
            <person name="Alain K."/>
        </authorList>
    </citation>
    <scope>NUCLEOTIDE SEQUENCE</scope>
    <source>
        <strain evidence="7">BS-T2-15</strain>
    </source>
</reference>
<dbReference type="InterPro" id="IPR002410">
    <property type="entry name" value="Peptidase_S33"/>
</dbReference>
<evidence type="ECO:0000256" key="5">
    <source>
        <dbReference type="SAM" id="SignalP"/>
    </source>
</evidence>
<dbReference type="PRINTS" id="PR00793">
    <property type="entry name" value="PROAMNOPTASE"/>
</dbReference>
<dbReference type="PANTHER" id="PTHR43248:SF29">
    <property type="entry name" value="TRIPEPTIDYL AMINOPEPTIDASE"/>
    <property type="match status" value="1"/>
</dbReference>
<dbReference type="Proteomes" id="UP001139353">
    <property type="component" value="Unassembled WGS sequence"/>
</dbReference>
<dbReference type="RefSeq" id="WP_275683815.1">
    <property type="nucleotide sequence ID" value="NZ_JAJLJH010000005.1"/>
</dbReference>
<dbReference type="AlphaFoldDB" id="A0A9X1YMH0"/>
<evidence type="ECO:0000256" key="1">
    <source>
        <dbReference type="ARBA" id="ARBA00010088"/>
    </source>
</evidence>
<feature type="chain" id="PRO_5040808295" evidence="5">
    <location>
        <begin position="28"/>
        <end position="511"/>
    </location>
</feature>
<dbReference type="Pfam" id="PF00561">
    <property type="entry name" value="Abhydrolase_1"/>
    <property type="match status" value="1"/>
</dbReference>
<dbReference type="EMBL" id="JAJLJH010000005">
    <property type="protein sequence ID" value="MCK9687508.1"/>
    <property type="molecule type" value="Genomic_DNA"/>
</dbReference>
<keyword evidence="2 5" id="KW-0732">Signal</keyword>
<evidence type="ECO:0000256" key="4">
    <source>
        <dbReference type="SAM" id="MobiDB-lite"/>
    </source>
</evidence>
<evidence type="ECO:0000256" key="2">
    <source>
        <dbReference type="ARBA" id="ARBA00022729"/>
    </source>
</evidence>
<feature type="compositionally biased region" description="Pro residues" evidence="4">
    <location>
        <begin position="500"/>
        <end position="511"/>
    </location>
</feature>
<dbReference type="GO" id="GO:0006508">
    <property type="term" value="P:proteolysis"/>
    <property type="evidence" value="ECO:0007669"/>
    <property type="project" value="InterPro"/>
</dbReference>
<evidence type="ECO:0000313" key="8">
    <source>
        <dbReference type="Proteomes" id="UP001139353"/>
    </source>
</evidence>
<comment type="similarity">
    <text evidence="1">Belongs to the peptidase S33 family.</text>
</comment>
<feature type="region of interest" description="Disordered" evidence="4">
    <location>
        <begin position="471"/>
        <end position="511"/>
    </location>
</feature>
<dbReference type="PANTHER" id="PTHR43248">
    <property type="entry name" value="2-SUCCINYL-6-HYDROXY-2,4-CYCLOHEXADIENE-1-CARBOXYLATE SYNTHASE"/>
    <property type="match status" value="1"/>
</dbReference>
<accession>A0A9X1YMH0</accession>
<dbReference type="InterPro" id="IPR000073">
    <property type="entry name" value="AB_hydrolase_1"/>
</dbReference>
<feature type="domain" description="AB hydrolase-1" evidence="6">
    <location>
        <begin position="81"/>
        <end position="435"/>
    </location>
</feature>
<gene>
    <name evidence="7" type="ORF">LPC04_17535</name>
</gene>
<protein>
    <submittedName>
        <fullName evidence="7">Alpha/beta hydrolase</fullName>
    </submittedName>
</protein>
<keyword evidence="3 7" id="KW-0378">Hydrolase</keyword>
<comment type="caution">
    <text evidence="7">The sequence shown here is derived from an EMBL/GenBank/DDBJ whole genome shotgun (WGS) entry which is preliminary data.</text>
</comment>
<dbReference type="Gene3D" id="3.40.50.1820">
    <property type="entry name" value="alpha/beta hydrolase"/>
    <property type="match status" value="1"/>
</dbReference>
<organism evidence="7 8">
    <name type="scientific">Scleromatobacter humisilvae</name>
    <dbReference type="NCBI Taxonomy" id="2897159"/>
    <lineage>
        <taxon>Bacteria</taxon>
        <taxon>Pseudomonadati</taxon>
        <taxon>Pseudomonadota</taxon>
        <taxon>Betaproteobacteria</taxon>
        <taxon>Burkholderiales</taxon>
        <taxon>Sphaerotilaceae</taxon>
        <taxon>Scleromatobacter</taxon>
    </lineage>
</organism>
<proteinExistence type="inferred from homology"/>
<dbReference type="InterPro" id="IPR051601">
    <property type="entry name" value="Serine_prot/Carboxylest_S33"/>
</dbReference>
<evidence type="ECO:0000259" key="6">
    <source>
        <dbReference type="Pfam" id="PF00561"/>
    </source>
</evidence>
<dbReference type="GO" id="GO:0008233">
    <property type="term" value="F:peptidase activity"/>
    <property type="evidence" value="ECO:0007669"/>
    <property type="project" value="InterPro"/>
</dbReference>
<evidence type="ECO:0000313" key="7">
    <source>
        <dbReference type="EMBL" id="MCK9687508.1"/>
    </source>
</evidence>
<feature type="compositionally biased region" description="Basic and acidic residues" evidence="4">
    <location>
        <begin position="483"/>
        <end position="496"/>
    </location>
</feature>
<dbReference type="InterPro" id="IPR029058">
    <property type="entry name" value="AB_hydrolase_fold"/>
</dbReference>
<feature type="signal peptide" evidence="5">
    <location>
        <begin position="1"/>
        <end position="27"/>
    </location>
</feature>
<evidence type="ECO:0000256" key="3">
    <source>
        <dbReference type="ARBA" id="ARBA00022801"/>
    </source>
</evidence>
<sequence>MRAARRPHWRTAIVAAFAWLACAAAQAAALPLQACRLVGLDHDAQCGVLKRPLDPARPDGTQIDLHVVVIPALARQKLPDPIFFFAGGPGQSAVGLAGTIEHLTSRLAARRDLVLIDQRGTGHSAPLNCDVPTPDEALARALDRARAAAALDACRVALQKLPWGDLRFYTTTIAMADADAVRAALGADRIDLIGISYGTRAALEYLRAYPTHVRRVVIDGVAPPDMVLPDSDDIDADAALAALFRDCAAETACAKAHPSLAQTWQRLLLSLPKAIDFVGPVSGEARQVTMTRAALRGLVRPGLYQPTLGALLPYAIEQAAAGRYESLMALATGDADLSEGEHFSVICAEDAPRMSPADRADGDHEAQAMYCAACASWPRGDVPAAFYTIPRSAAPVLLLSGGLDPVTPPRHAERVAKALGPMARSVVVANNGHNVTAIACMRDAVFHFINAATDAEAQAVDMGCAAKMPRPLAFQPPLPSRARAADNDPNRFDDSAPHTPGVPPPGMKDAR</sequence>